<feature type="transmembrane region" description="Helical" evidence="1">
    <location>
        <begin position="36"/>
        <end position="53"/>
    </location>
</feature>
<evidence type="ECO:0000313" key="3">
    <source>
        <dbReference type="EMBL" id="CAE0642714.1"/>
    </source>
</evidence>
<accession>A0A6V1V8T3</accession>
<dbReference type="InterPro" id="IPR008922">
    <property type="entry name" value="Di-copper_centre_dom_sf"/>
</dbReference>
<feature type="domain" description="Tyrosinase copper-binding" evidence="2">
    <location>
        <begin position="226"/>
        <end position="427"/>
    </location>
</feature>
<organism evidence="3">
    <name type="scientific">Heterosigma akashiwo</name>
    <name type="common">Chromophytic alga</name>
    <name type="synonym">Heterosigma carterae</name>
    <dbReference type="NCBI Taxonomy" id="2829"/>
    <lineage>
        <taxon>Eukaryota</taxon>
        <taxon>Sar</taxon>
        <taxon>Stramenopiles</taxon>
        <taxon>Ochrophyta</taxon>
        <taxon>Raphidophyceae</taxon>
        <taxon>Chattonellales</taxon>
        <taxon>Chattonellaceae</taxon>
        <taxon>Heterosigma</taxon>
    </lineage>
</organism>
<reference evidence="3" key="1">
    <citation type="submission" date="2021-01" db="EMBL/GenBank/DDBJ databases">
        <authorList>
            <person name="Corre E."/>
            <person name="Pelletier E."/>
            <person name="Niang G."/>
            <person name="Scheremetjew M."/>
            <person name="Finn R."/>
            <person name="Kale V."/>
            <person name="Holt S."/>
            <person name="Cochrane G."/>
            <person name="Meng A."/>
            <person name="Brown T."/>
            <person name="Cohen L."/>
        </authorList>
    </citation>
    <scope>NUCLEOTIDE SEQUENCE</scope>
    <source>
        <strain evidence="3">CCMP3107</strain>
    </source>
</reference>
<evidence type="ECO:0000256" key="1">
    <source>
        <dbReference type="SAM" id="Phobius"/>
    </source>
</evidence>
<dbReference type="AlphaFoldDB" id="A0A6V1V8T3"/>
<protein>
    <recommendedName>
        <fullName evidence="2">Tyrosinase copper-binding domain-containing protein</fullName>
    </recommendedName>
</protein>
<evidence type="ECO:0000259" key="2">
    <source>
        <dbReference type="Pfam" id="PF00264"/>
    </source>
</evidence>
<proteinExistence type="predicted"/>
<dbReference type="SUPFAM" id="SSF48056">
    <property type="entry name" value="Di-copper centre-containing domain"/>
    <property type="match status" value="1"/>
</dbReference>
<dbReference type="EMBL" id="HBIU01048385">
    <property type="protein sequence ID" value="CAE0642714.1"/>
    <property type="molecule type" value="Transcribed_RNA"/>
</dbReference>
<keyword evidence="1" id="KW-0812">Transmembrane</keyword>
<dbReference type="InterPro" id="IPR002227">
    <property type="entry name" value="Tyrosinase_Cu-bd"/>
</dbReference>
<dbReference type="GO" id="GO:0016491">
    <property type="term" value="F:oxidoreductase activity"/>
    <property type="evidence" value="ECO:0007669"/>
    <property type="project" value="InterPro"/>
</dbReference>
<keyword evidence="1" id="KW-1133">Transmembrane helix</keyword>
<sequence>MRPTGECESERLLPTGGLIMIPDRPSFPNRTKFRQVATAVATLAGIFCFALAWSPKWTKSTSTAAMQLKAAADFDSSSLRFEASNEYTIRDGRPGQHLEWLDNALLAEPYRDTTLSVLNPDSSSEYRWSILHSSGGDEAPDAQQMANELEASYVGPSWSYVFTDAGGVRTVVLQEYIGGLLSSTVSKTLHIRYVRREIRNLLTRERDEFLDVLALHWQVEQAEGEQLYGSRYRSALTLLEYHLEGAGDKTCDHLHDGYGVFAQHAAITILLEQSIQEVNPKLSMPYWDYVQDFEEFQAAGQGFMGFVNGELFSSEYFGATDADGHVQDGRWARLTIPTVADIAAADPEGALLPHNAHGFLRAPWSNNRDPLALRSATLCGEDASAFEYVANCESLEEVTQLGGFQDWLLQSSFRPHGSVHILLGGLLNCAEGWQKAAAAGVPEEPDLKMMRAWNYAYYKNAFRMDLMACDDTDVDGCYCPEYDAMMSDITKADDFLNRLGLARWCTDCDEAQRTAVVDAFCTNGAVAGEASQASSSFMPEFWPIHGTLERLFQLRRLRGGWDDDWDWSAETFSGHYDSCFGHGRNDPILLGKDAFLVRARPFHLGAGGEADRQPSDFTVENFHALLDPLDPASQRLDYIYDNVDWTYCRDSYGYDDLVVHRRKEGES</sequence>
<name>A0A6V1V8T3_HETAK</name>
<keyword evidence="1" id="KW-0472">Membrane</keyword>
<dbReference type="Pfam" id="PF00264">
    <property type="entry name" value="Tyrosinase"/>
    <property type="match status" value="1"/>
</dbReference>
<gene>
    <name evidence="3" type="ORF">HAKA00212_LOCUS21571</name>
</gene>
<dbReference type="Gene3D" id="1.10.1280.10">
    <property type="entry name" value="Di-copper center containing domain from catechol oxidase"/>
    <property type="match status" value="1"/>
</dbReference>